<name>A0A6A5UY87_9PLEO</name>
<gene>
    <name evidence="2" type="ORF">BU23DRAFT_539040</name>
</gene>
<evidence type="ECO:0000259" key="1">
    <source>
        <dbReference type="Pfam" id="PF23868"/>
    </source>
</evidence>
<dbReference type="PANTHER" id="PTHR38644">
    <property type="entry name" value="EXPRESSED PROTEIN"/>
    <property type="match status" value="1"/>
</dbReference>
<proteinExistence type="predicted"/>
<dbReference type="EMBL" id="ML976706">
    <property type="protein sequence ID" value="KAF1969704.1"/>
    <property type="molecule type" value="Genomic_DNA"/>
</dbReference>
<keyword evidence="3" id="KW-1185">Reference proteome</keyword>
<sequence>MPPWVAFAPRSILCSRAKTIDRFSSSFRCRHVANPSAINFRVRSASTHVSPTAINYRPNVPPRNQELYDALSGLSGAAEQYANLSRLQLALRGLAVENAVTRVAVLGLDSQVGAQQLARLLIADPLAEKANWEQELEKSSQEGAVLLRFGDENDVHAPSPLYKILSVPSRVLGTHNLEILVSTVNVNTTSAATASATENSKDTVLVPKLQATHSARVPPVPYPVHKTLVLGEGLDSTIAYGRFTADTVKETENMIKVAIEIPAPPSALQAAEGSASTAVNIATATEGLDALRASVANSTVYERNWFASNLPTLTKWLTSDLQPADPIRPAQKALISSLLDDVEDIITKEDAQQLALLTSTTTSEQLGAEMIQYLEEWAEKSHRELRDSLDEAFAGKNWRKLAWWKLFWRVDDVGMITEEVIARRWLVSAEKDAVYLAGRMSQAGFPDEVRNLPVEVPPPSTIDATTPTATPDINITSPDATTFATSTDIPSLHPQPTALSATVSKPTPWPSLIPSTRATLLATTLPPLQTLAQHLILTTLSTTSLSAVLSALLYASISTVSLFEASAVAALGLTFSLRRMQRSWEDARMKWALDVREEGRQALKRTEGVVQMIVDMQGKGKVIGVEEEGVQERERARAAVARVREALGRMGEKARVRDAVERARK</sequence>
<evidence type="ECO:0000313" key="3">
    <source>
        <dbReference type="Proteomes" id="UP000800036"/>
    </source>
</evidence>
<evidence type="ECO:0000313" key="2">
    <source>
        <dbReference type="EMBL" id="KAF1969704.1"/>
    </source>
</evidence>
<dbReference type="InterPro" id="IPR056196">
    <property type="entry name" value="Mmc1_C"/>
</dbReference>
<accession>A0A6A5UY87</accession>
<dbReference type="Pfam" id="PF23867">
    <property type="entry name" value="Mmc1_N"/>
    <property type="match status" value="1"/>
</dbReference>
<protein>
    <recommendedName>
        <fullName evidence="1">Mmc1 C-terminal domain-containing protein</fullName>
    </recommendedName>
</protein>
<dbReference type="Pfam" id="PF23868">
    <property type="entry name" value="Mmc1_C"/>
    <property type="match status" value="1"/>
</dbReference>
<organism evidence="2 3">
    <name type="scientific">Bimuria novae-zelandiae CBS 107.79</name>
    <dbReference type="NCBI Taxonomy" id="1447943"/>
    <lineage>
        <taxon>Eukaryota</taxon>
        <taxon>Fungi</taxon>
        <taxon>Dikarya</taxon>
        <taxon>Ascomycota</taxon>
        <taxon>Pezizomycotina</taxon>
        <taxon>Dothideomycetes</taxon>
        <taxon>Pleosporomycetidae</taxon>
        <taxon>Pleosporales</taxon>
        <taxon>Massarineae</taxon>
        <taxon>Didymosphaeriaceae</taxon>
        <taxon>Bimuria</taxon>
    </lineage>
</organism>
<dbReference type="OrthoDB" id="5319015at2759"/>
<dbReference type="Proteomes" id="UP000800036">
    <property type="component" value="Unassembled WGS sequence"/>
</dbReference>
<dbReference type="AlphaFoldDB" id="A0A6A5UY87"/>
<reference evidence="2" key="1">
    <citation type="journal article" date="2020" name="Stud. Mycol.">
        <title>101 Dothideomycetes genomes: a test case for predicting lifestyles and emergence of pathogens.</title>
        <authorList>
            <person name="Haridas S."/>
            <person name="Albert R."/>
            <person name="Binder M."/>
            <person name="Bloem J."/>
            <person name="Labutti K."/>
            <person name="Salamov A."/>
            <person name="Andreopoulos B."/>
            <person name="Baker S."/>
            <person name="Barry K."/>
            <person name="Bills G."/>
            <person name="Bluhm B."/>
            <person name="Cannon C."/>
            <person name="Castanera R."/>
            <person name="Culley D."/>
            <person name="Daum C."/>
            <person name="Ezra D."/>
            <person name="Gonzalez J."/>
            <person name="Henrissat B."/>
            <person name="Kuo A."/>
            <person name="Liang C."/>
            <person name="Lipzen A."/>
            <person name="Lutzoni F."/>
            <person name="Magnuson J."/>
            <person name="Mondo S."/>
            <person name="Nolan M."/>
            <person name="Ohm R."/>
            <person name="Pangilinan J."/>
            <person name="Park H.-J."/>
            <person name="Ramirez L."/>
            <person name="Alfaro M."/>
            <person name="Sun H."/>
            <person name="Tritt A."/>
            <person name="Yoshinaga Y."/>
            <person name="Zwiers L.-H."/>
            <person name="Turgeon B."/>
            <person name="Goodwin S."/>
            <person name="Spatafora J."/>
            <person name="Crous P."/>
            <person name="Grigoriev I."/>
        </authorList>
    </citation>
    <scope>NUCLEOTIDE SEQUENCE</scope>
    <source>
        <strain evidence="2">CBS 107.79</strain>
    </source>
</reference>
<dbReference type="PANTHER" id="PTHR38644:SF1">
    <property type="entry name" value="EXPRESSED PROTEIN"/>
    <property type="match status" value="1"/>
</dbReference>
<feature type="domain" description="Mmc1 C-terminal" evidence="1">
    <location>
        <begin position="372"/>
        <end position="600"/>
    </location>
</feature>